<feature type="region of interest" description="Disordered" evidence="1">
    <location>
        <begin position="440"/>
        <end position="481"/>
    </location>
</feature>
<evidence type="ECO:0000256" key="1">
    <source>
        <dbReference type="SAM" id="MobiDB-lite"/>
    </source>
</evidence>
<sequence length="506" mass="57062">MVNKEEVPPEQQQWSPLVDQEDPEPPHIKEQQEEQWTNQEGEQLQQLEQADIKFPWTAVTMKSEEDEEKPDLSQLHQSQTEESRADCGEQEPARNSGPDGHLQQGTEDKTEDSSETEDSEDDWMQTREPQSVLMVQGSETSLPSLTHYLLSVRKSLIQLQVGSGTLSCVNLSRRRARVMVWNVELKSTNRIPGVGAGGVKVLEDEVESHVDCLVYRPVGSVGKLQRVKEVVGYGLEMGQHKALKGLHYYRGQGDWSVVVKAFDPLLFGNGDDDVQQLMVNKEGVPHEQEQWSPLVDQEDPEPPHIKEEQGEPWTNQEGEQLQQLEQADIKFPWTAVTMKSEEDEEKPELSQLHQSQTEENRADCGEQESARNSGPDGHLQQGTEDKTEDSSETEDTRMPRDHKTPPIQKIAKQACITGQGPKSELISPVTTVRRADLKIAPRKSKPSQHVHLRDGGVQHGGVPAEARPLHTAARPPAHERESTELLIRKLPFQRIQLARRIRGHRA</sequence>
<evidence type="ECO:0000313" key="3">
    <source>
        <dbReference type="Proteomes" id="UP001153269"/>
    </source>
</evidence>
<feature type="region of interest" description="Disordered" evidence="1">
    <location>
        <begin position="338"/>
        <end position="426"/>
    </location>
</feature>
<feature type="region of interest" description="Disordered" evidence="1">
    <location>
        <begin position="1"/>
        <end position="126"/>
    </location>
</feature>
<keyword evidence="3" id="KW-1185">Reference proteome</keyword>
<dbReference type="Proteomes" id="UP001153269">
    <property type="component" value="Unassembled WGS sequence"/>
</dbReference>
<dbReference type="AlphaFoldDB" id="A0A9N7YQS8"/>
<evidence type="ECO:0000313" key="2">
    <source>
        <dbReference type="EMBL" id="CAB1436153.1"/>
    </source>
</evidence>
<feature type="compositionally biased region" description="Low complexity" evidence="1">
    <location>
        <begin position="39"/>
        <end position="49"/>
    </location>
</feature>
<feature type="compositionally biased region" description="Acidic residues" evidence="1">
    <location>
        <begin position="113"/>
        <end position="123"/>
    </location>
</feature>
<gene>
    <name evidence="2" type="ORF">PLEPLA_LOCUS24193</name>
</gene>
<comment type="caution">
    <text evidence="2">The sequence shown here is derived from an EMBL/GenBank/DDBJ whole genome shotgun (WGS) entry which is preliminary data.</text>
</comment>
<name>A0A9N7YQS8_PLEPL</name>
<feature type="region of interest" description="Disordered" evidence="1">
    <location>
        <begin position="284"/>
        <end position="310"/>
    </location>
</feature>
<protein>
    <submittedName>
        <fullName evidence="2">Uncharacterized protein</fullName>
    </submittedName>
</protein>
<organism evidence="2 3">
    <name type="scientific">Pleuronectes platessa</name>
    <name type="common">European plaice</name>
    <dbReference type="NCBI Taxonomy" id="8262"/>
    <lineage>
        <taxon>Eukaryota</taxon>
        <taxon>Metazoa</taxon>
        <taxon>Chordata</taxon>
        <taxon>Craniata</taxon>
        <taxon>Vertebrata</taxon>
        <taxon>Euteleostomi</taxon>
        <taxon>Actinopterygii</taxon>
        <taxon>Neopterygii</taxon>
        <taxon>Teleostei</taxon>
        <taxon>Neoteleostei</taxon>
        <taxon>Acanthomorphata</taxon>
        <taxon>Carangaria</taxon>
        <taxon>Pleuronectiformes</taxon>
        <taxon>Pleuronectoidei</taxon>
        <taxon>Pleuronectidae</taxon>
        <taxon>Pleuronectes</taxon>
    </lineage>
</organism>
<dbReference type="EMBL" id="CADEAL010001857">
    <property type="protein sequence ID" value="CAB1436153.1"/>
    <property type="molecule type" value="Genomic_DNA"/>
</dbReference>
<proteinExistence type="predicted"/>
<feature type="compositionally biased region" description="Basic residues" evidence="1">
    <location>
        <begin position="440"/>
        <end position="450"/>
    </location>
</feature>
<reference evidence="2" key="1">
    <citation type="submission" date="2020-03" db="EMBL/GenBank/DDBJ databases">
        <authorList>
            <person name="Weist P."/>
        </authorList>
    </citation>
    <scope>NUCLEOTIDE SEQUENCE</scope>
</reference>
<accession>A0A9N7YQS8</accession>
<feature type="compositionally biased region" description="Basic and acidic residues" evidence="1">
    <location>
        <begin position="383"/>
        <end position="404"/>
    </location>
</feature>